<keyword evidence="1" id="KW-1133">Transmembrane helix</keyword>
<keyword evidence="1" id="KW-0812">Transmembrane</keyword>
<keyword evidence="3" id="KW-1185">Reference proteome</keyword>
<dbReference type="RefSeq" id="WP_018708859.1">
    <property type="nucleotide sequence ID" value="NZ_BOQT01000002.1"/>
</dbReference>
<name>A0ABQ4K0Y4_9BACI</name>
<evidence type="ECO:0008006" key="4">
    <source>
        <dbReference type="Google" id="ProtNLM"/>
    </source>
</evidence>
<reference evidence="2 3" key="1">
    <citation type="submission" date="2021-03" db="EMBL/GenBank/DDBJ databases">
        <title>Antimicrobial resistance genes in bacteria isolated from Japanese honey, and their potential for conferring macrolide and lincosamide resistance in the American foulbrood pathogen Paenibacillus larvae.</title>
        <authorList>
            <person name="Okamoto M."/>
            <person name="Kumagai M."/>
            <person name="Kanamori H."/>
            <person name="Takamatsu D."/>
        </authorList>
    </citation>
    <scope>NUCLEOTIDE SEQUENCE [LARGE SCALE GENOMIC DNA]</scope>
    <source>
        <strain evidence="2 3">J1TS3</strain>
    </source>
</reference>
<gene>
    <name evidence="2" type="ORF">J1TS3_05540</name>
</gene>
<feature type="transmembrane region" description="Helical" evidence="1">
    <location>
        <begin position="50"/>
        <end position="68"/>
    </location>
</feature>
<feature type="transmembrane region" description="Helical" evidence="1">
    <location>
        <begin position="121"/>
        <end position="138"/>
    </location>
</feature>
<keyword evidence="1" id="KW-0472">Membrane</keyword>
<organism evidence="2 3">
    <name type="scientific">Siminovitchia fordii</name>
    <dbReference type="NCBI Taxonomy" id="254759"/>
    <lineage>
        <taxon>Bacteria</taxon>
        <taxon>Bacillati</taxon>
        <taxon>Bacillota</taxon>
        <taxon>Bacilli</taxon>
        <taxon>Bacillales</taxon>
        <taxon>Bacillaceae</taxon>
        <taxon>Siminovitchia</taxon>
    </lineage>
</organism>
<feature type="transmembrane region" description="Helical" evidence="1">
    <location>
        <begin position="74"/>
        <end position="94"/>
    </location>
</feature>
<evidence type="ECO:0000313" key="2">
    <source>
        <dbReference type="EMBL" id="GIN19420.1"/>
    </source>
</evidence>
<accession>A0ABQ4K0Y4</accession>
<evidence type="ECO:0000313" key="3">
    <source>
        <dbReference type="Proteomes" id="UP000680279"/>
    </source>
</evidence>
<evidence type="ECO:0000256" key="1">
    <source>
        <dbReference type="SAM" id="Phobius"/>
    </source>
</evidence>
<dbReference type="Proteomes" id="UP000680279">
    <property type="component" value="Unassembled WGS sequence"/>
</dbReference>
<sequence length="144" mass="16202">MYSIIVLFHVVSALFLGSLLALPLVINSFFSRTSNELKTALKTALSFTRASHYALVSLMISGVWMVVAHSSYPSILWIGIAILLLILIGGLIGMMHKNIKRIIFAENPEKKLLEHVSTLKWYSWITFLLIIASIFMMTNRSLFA</sequence>
<proteinExistence type="predicted"/>
<protein>
    <recommendedName>
        <fullName evidence="4">Copper resistance protein D domain-containing protein</fullName>
    </recommendedName>
</protein>
<dbReference type="EMBL" id="BOQT01000002">
    <property type="protein sequence ID" value="GIN19420.1"/>
    <property type="molecule type" value="Genomic_DNA"/>
</dbReference>
<comment type="caution">
    <text evidence="2">The sequence shown here is derived from an EMBL/GenBank/DDBJ whole genome shotgun (WGS) entry which is preliminary data.</text>
</comment>
<feature type="transmembrane region" description="Helical" evidence="1">
    <location>
        <begin position="6"/>
        <end position="30"/>
    </location>
</feature>